<dbReference type="EMBL" id="CAIX01000438">
    <property type="protein sequence ID" value="CCI50257.1"/>
    <property type="molecule type" value="Genomic_DNA"/>
</dbReference>
<dbReference type="PANTHER" id="PTHR47691:SF3">
    <property type="entry name" value="HTH-TYPE TRANSCRIPTIONAL REGULATOR RV0890C-RELATED"/>
    <property type="match status" value="1"/>
</dbReference>
<dbReference type="Pfam" id="PF12770">
    <property type="entry name" value="CHAT"/>
    <property type="match status" value="1"/>
</dbReference>
<dbReference type="PANTHER" id="PTHR47691">
    <property type="entry name" value="REGULATOR-RELATED"/>
    <property type="match status" value="1"/>
</dbReference>
<proteinExistence type="predicted"/>
<dbReference type="InParanoid" id="A0A024GUH2"/>
<dbReference type="OrthoDB" id="192148at2759"/>
<accession>A0A024GUH2</accession>
<evidence type="ECO:0000259" key="1">
    <source>
        <dbReference type="Pfam" id="PF12770"/>
    </source>
</evidence>
<dbReference type="SUPFAM" id="SSF52540">
    <property type="entry name" value="P-loop containing nucleoside triphosphate hydrolases"/>
    <property type="match status" value="1"/>
</dbReference>
<dbReference type="Gene3D" id="3.40.50.300">
    <property type="entry name" value="P-loop containing nucleotide triphosphate hydrolases"/>
    <property type="match status" value="1"/>
</dbReference>
<evidence type="ECO:0000313" key="2">
    <source>
        <dbReference type="EMBL" id="CCI50257.1"/>
    </source>
</evidence>
<evidence type="ECO:0000313" key="3">
    <source>
        <dbReference type="Proteomes" id="UP000053237"/>
    </source>
</evidence>
<name>A0A024GUH2_9STRA</name>
<keyword evidence="3" id="KW-1185">Reference proteome</keyword>
<comment type="caution">
    <text evidence="2">The sequence shown here is derived from an EMBL/GenBank/DDBJ whole genome shotgun (WGS) entry which is preliminary data.</text>
</comment>
<reference evidence="2 3" key="1">
    <citation type="submission" date="2012-05" db="EMBL/GenBank/DDBJ databases">
        <title>Recombination and specialization in a pathogen metapopulation.</title>
        <authorList>
            <person name="Gardiner A."/>
            <person name="Kemen E."/>
            <person name="Schultz-Larsen T."/>
            <person name="MacLean D."/>
            <person name="Van Oosterhout C."/>
            <person name="Jones J.D.G."/>
        </authorList>
    </citation>
    <scope>NUCLEOTIDE SEQUENCE [LARGE SCALE GENOMIC DNA]</scope>
    <source>
        <strain evidence="2 3">Ac Nc2</strain>
    </source>
</reference>
<sequence>MDPIEGLYDTQATIFPIKTDSPPPNALLLPVRTNFSEFMDIKNLKNAVKPTQKRGHSGSQVQIMTTRFEGSQAPIEILDKNKQYKLYDGKKIALLSNCADRVLPGYLGEDPRRNPSNPNDITRACSTPQLKGKWIVRDYTLGILYLTPLVGKDTNGKYHPIDELDMKREYNILKQSLTEAAQCVLRAPQSGEPSKLDEYQVSQQIHVDAKFASTESFRVMVTMGCRALHLSGHGDENHLYFEDGLGLVHPIPHISLKELFSAGKKAPLRHVFLSACSSAPLANALVSCGIPHVIAVRTSQKVEDHAAIEFTRSFYLALATGKSVQNSFTIAREAVSKSHNIKGPSKVALKFILLPEHGDHSEIVFPLLKVQASEPMKMGPFELNHYPKLWFDDLPAICQGFCNRAIEIYKICSALLLKQNRITRLVTISGEEGIGKTAVAYAVANYVGPRMTVEGGVKVISVARIAEELCDQHGTEFFSCGTQRVLVSYGNVLRAIKEIIKQHLQQSSVSFMNGAKSNLLVLDGCDCLIKVGEDRQRFRDSVSDLLTNNPGLKIVITARTSITNDGALTGVAEKVFPLTRFSLKMSAKMLLGLVSRPIRMNDIKRCQSITSDKIELLASHPVLIATDGIPNRIANLAAKLSSVSMDEISVVDNVETPDKA</sequence>
<gene>
    <name evidence="2" type="ORF">BN9_119050</name>
</gene>
<dbReference type="Proteomes" id="UP000053237">
    <property type="component" value="Unassembled WGS sequence"/>
</dbReference>
<feature type="domain" description="CHAT" evidence="1">
    <location>
        <begin position="204"/>
        <end position="382"/>
    </location>
</feature>
<dbReference type="STRING" id="65357.A0A024GUH2"/>
<protein>
    <recommendedName>
        <fullName evidence="1">CHAT domain-containing protein</fullName>
    </recommendedName>
</protein>
<dbReference type="AlphaFoldDB" id="A0A024GUH2"/>
<dbReference type="InterPro" id="IPR027417">
    <property type="entry name" value="P-loop_NTPase"/>
</dbReference>
<dbReference type="InterPro" id="IPR024983">
    <property type="entry name" value="CHAT_dom"/>
</dbReference>
<organism evidence="2 3">
    <name type="scientific">Albugo candida</name>
    <dbReference type="NCBI Taxonomy" id="65357"/>
    <lineage>
        <taxon>Eukaryota</taxon>
        <taxon>Sar</taxon>
        <taxon>Stramenopiles</taxon>
        <taxon>Oomycota</taxon>
        <taxon>Peronosporomycetes</taxon>
        <taxon>Albuginales</taxon>
        <taxon>Albuginaceae</taxon>
        <taxon>Albugo</taxon>
    </lineage>
</organism>